<dbReference type="EMBL" id="LRBS01000026">
    <property type="protein sequence ID" value="OII77822.1"/>
    <property type="molecule type" value="Genomic_DNA"/>
</dbReference>
<dbReference type="SMART" id="SM00271">
    <property type="entry name" value="DnaJ"/>
    <property type="match status" value="1"/>
</dbReference>
<dbReference type="OrthoDB" id="10250354at2759"/>
<dbReference type="Pfam" id="PF00226">
    <property type="entry name" value="DnaJ"/>
    <property type="match status" value="1"/>
</dbReference>
<dbReference type="PRINTS" id="PR00625">
    <property type="entry name" value="JDOMAIN"/>
</dbReference>
<dbReference type="PANTHER" id="PTHR44743:SF10">
    <property type="entry name" value="J DOMAIN-CONTAINING PROTEIN"/>
    <property type="match status" value="1"/>
</dbReference>
<organism evidence="2 3">
    <name type="scientific">Cryptosporidium andersoni</name>
    <dbReference type="NCBI Taxonomy" id="117008"/>
    <lineage>
        <taxon>Eukaryota</taxon>
        <taxon>Sar</taxon>
        <taxon>Alveolata</taxon>
        <taxon>Apicomplexa</taxon>
        <taxon>Conoidasida</taxon>
        <taxon>Coccidia</taxon>
        <taxon>Eucoccidiorida</taxon>
        <taxon>Eimeriorina</taxon>
        <taxon>Cryptosporidiidae</taxon>
        <taxon>Cryptosporidium</taxon>
    </lineage>
</organism>
<keyword evidence="3" id="KW-1185">Reference proteome</keyword>
<feature type="domain" description="J" evidence="1">
    <location>
        <begin position="12"/>
        <end position="78"/>
    </location>
</feature>
<gene>
    <name evidence="2" type="ORF">cand_013380</name>
</gene>
<sequence>MNEIQDPLKTSCYYETLGLSIDCNEEDIRKAYKKLAIKWHPDKNSDNREYATSVFQRISEAYQVLSDPEKRERYDNGEYNEDSQQEFYVDPFQIFQTTIGNIFFNHTIELNFGFSNIFDIIEESLTTHNDSNILYYYGSKNSHKNKYKEPKIYQHTYNKGIKSRNNKNKWYGSRRLGQAMEYSRKIKFLKTSF</sequence>
<dbReference type="PANTHER" id="PTHR44743">
    <property type="entry name" value="PUTATIVE, EXPRESSED-RELATED"/>
    <property type="match status" value="1"/>
</dbReference>
<dbReference type="SUPFAM" id="SSF46565">
    <property type="entry name" value="Chaperone J-domain"/>
    <property type="match status" value="1"/>
</dbReference>
<comment type="caution">
    <text evidence="2">The sequence shown here is derived from an EMBL/GenBank/DDBJ whole genome shotgun (WGS) entry which is preliminary data.</text>
</comment>
<proteinExistence type="predicted"/>
<dbReference type="InterPro" id="IPR001623">
    <property type="entry name" value="DnaJ_domain"/>
</dbReference>
<reference evidence="2 3" key="1">
    <citation type="submission" date="2016-10" db="EMBL/GenBank/DDBJ databases">
        <title>Reductive evolution of mitochondrial metabolism and differential evolution of invasion-related proteins in Cryptosporidium.</title>
        <authorList>
            <person name="Liu S."/>
            <person name="Roellig D.M."/>
            <person name="Guo Y."/>
            <person name="Li N."/>
            <person name="Frace M.A."/>
            <person name="Tang K."/>
            <person name="Zhang L."/>
            <person name="Feng Y."/>
            <person name="Xiao L."/>
        </authorList>
    </citation>
    <scope>NUCLEOTIDE SEQUENCE [LARGE SCALE GENOMIC DNA]</scope>
    <source>
        <strain evidence="2">30847</strain>
    </source>
</reference>
<name>A0A1J4MUJ6_9CRYT</name>
<dbReference type="VEuPathDB" id="CryptoDB:cand_013380"/>
<dbReference type="Gene3D" id="1.10.287.110">
    <property type="entry name" value="DnaJ domain"/>
    <property type="match status" value="1"/>
</dbReference>
<dbReference type="Proteomes" id="UP000186804">
    <property type="component" value="Unassembled WGS sequence"/>
</dbReference>
<dbReference type="PROSITE" id="PS00636">
    <property type="entry name" value="DNAJ_1"/>
    <property type="match status" value="1"/>
</dbReference>
<protein>
    <recommendedName>
        <fullName evidence="1">J domain-containing protein</fullName>
    </recommendedName>
</protein>
<dbReference type="PROSITE" id="PS50076">
    <property type="entry name" value="DNAJ_2"/>
    <property type="match status" value="1"/>
</dbReference>
<evidence type="ECO:0000259" key="1">
    <source>
        <dbReference type="PROSITE" id="PS50076"/>
    </source>
</evidence>
<evidence type="ECO:0000313" key="2">
    <source>
        <dbReference type="EMBL" id="OII77822.1"/>
    </source>
</evidence>
<dbReference type="InterPro" id="IPR018253">
    <property type="entry name" value="DnaJ_domain_CS"/>
</dbReference>
<dbReference type="AlphaFoldDB" id="A0A1J4MUJ6"/>
<accession>A0A1J4MUJ6</accession>
<dbReference type="CDD" id="cd06257">
    <property type="entry name" value="DnaJ"/>
    <property type="match status" value="1"/>
</dbReference>
<dbReference type="GeneID" id="92365523"/>
<dbReference type="InterPro" id="IPR036869">
    <property type="entry name" value="J_dom_sf"/>
</dbReference>
<evidence type="ECO:0000313" key="3">
    <source>
        <dbReference type="Proteomes" id="UP000186804"/>
    </source>
</evidence>
<dbReference type="RefSeq" id="XP_067069668.1">
    <property type="nucleotide sequence ID" value="XM_067211573.1"/>
</dbReference>